<protein>
    <submittedName>
        <fullName evidence="1">Uncharacterized protein</fullName>
    </submittedName>
</protein>
<evidence type="ECO:0000313" key="1">
    <source>
        <dbReference type="EMBL" id="CAB4158831.1"/>
    </source>
</evidence>
<name>A0A6J5NN46_9CAUD</name>
<dbReference type="EMBL" id="LR796673">
    <property type="protein sequence ID" value="CAB4158831.1"/>
    <property type="molecule type" value="Genomic_DNA"/>
</dbReference>
<gene>
    <name evidence="1" type="ORF">UFOVP703_34</name>
</gene>
<organism evidence="1">
    <name type="scientific">uncultured Caudovirales phage</name>
    <dbReference type="NCBI Taxonomy" id="2100421"/>
    <lineage>
        <taxon>Viruses</taxon>
        <taxon>Duplodnaviria</taxon>
        <taxon>Heunggongvirae</taxon>
        <taxon>Uroviricota</taxon>
        <taxon>Caudoviricetes</taxon>
        <taxon>Peduoviridae</taxon>
        <taxon>Maltschvirus</taxon>
        <taxon>Maltschvirus maltsch</taxon>
    </lineage>
</organism>
<sequence>MTLDELHHLGFDDSEADEESPGYLRLRCSQCVALFINGVPCHERGCRNQGRECRECGAHIQPGEGCDCLDPLDDDNADIRSVTLWTEED</sequence>
<reference evidence="1" key="1">
    <citation type="submission" date="2020-04" db="EMBL/GenBank/DDBJ databases">
        <authorList>
            <person name="Chiriac C."/>
            <person name="Salcher M."/>
            <person name="Ghai R."/>
            <person name="Kavagutti S V."/>
        </authorList>
    </citation>
    <scope>NUCLEOTIDE SEQUENCE</scope>
</reference>
<accession>A0A6J5NN46</accession>
<proteinExistence type="predicted"/>